<dbReference type="SUPFAM" id="SSF49785">
    <property type="entry name" value="Galactose-binding domain-like"/>
    <property type="match status" value="1"/>
</dbReference>
<comment type="caution">
    <text evidence="3">The sequence shown here is derived from an EMBL/GenBank/DDBJ whole genome shotgun (WGS) entry which is preliminary data.</text>
</comment>
<sequence length="271" mass="30543">MQFSLAGPWQLSPLTDLSIPQDDITFPAPLSLVLPATCSETEIVRQEWHLMHDIEVDEALLSFVAIDVVLAGIEHYAEVRLNGVALFDCDGSQAVYRKEIRQWLQLGRNRFEILFLHADDESLLDEPVAAQCRLDQPASFVEHQPLVHDPRVGIWQAPYLQGLRHLRLTHVSTEQVWHHGGCELLVNLFFTTYASGLVAAAVKFDGRTYQVPIDMRSNHASVLFQVDAPKIYDQAQPNAQDLYSISVQLDGQTQHFQLALSEAHCVSHFPL</sequence>
<dbReference type="InterPro" id="IPR008979">
    <property type="entry name" value="Galactose-bd-like_sf"/>
</dbReference>
<gene>
    <name evidence="3" type="ORF">PUN32_12275</name>
</gene>
<dbReference type="Gene3D" id="2.60.120.260">
    <property type="entry name" value="Galactose-binding domain-like"/>
    <property type="match status" value="1"/>
</dbReference>
<dbReference type="EMBL" id="JARBFT010000015">
    <property type="protein sequence ID" value="MDE1515790.1"/>
    <property type="molecule type" value="Genomic_DNA"/>
</dbReference>
<evidence type="ECO:0000313" key="3">
    <source>
        <dbReference type="EMBL" id="MDE1515790.1"/>
    </source>
</evidence>
<evidence type="ECO:0000259" key="2">
    <source>
        <dbReference type="Pfam" id="PF22666"/>
    </source>
</evidence>
<protein>
    <recommendedName>
        <fullName evidence="2">Beta-mannosidase-like galactose-binding domain-containing protein</fullName>
    </recommendedName>
</protein>
<dbReference type="InterPro" id="IPR054593">
    <property type="entry name" value="Beta-mannosidase-like_N2"/>
</dbReference>
<proteinExistence type="predicted"/>
<dbReference type="Proteomes" id="UP001216189">
    <property type="component" value="Unassembled WGS sequence"/>
</dbReference>
<dbReference type="RefSeq" id="WP_274723481.1">
    <property type="nucleotide sequence ID" value="NZ_JARBFT010000015.1"/>
</dbReference>
<keyword evidence="4" id="KW-1185">Reference proteome</keyword>
<name>A0ABT5V637_9VIBR</name>
<evidence type="ECO:0000313" key="4">
    <source>
        <dbReference type="Proteomes" id="UP001216189"/>
    </source>
</evidence>
<evidence type="ECO:0000256" key="1">
    <source>
        <dbReference type="ARBA" id="ARBA00022801"/>
    </source>
</evidence>
<reference evidence="3 4" key="1">
    <citation type="submission" date="2023-02" db="EMBL/GenBank/DDBJ databases">
        <title>Vibrio intestini sp. nov., a close relative of Vibrio cholerae isolated from the intestine of Healthy Culter dabryi.</title>
        <authorList>
            <person name="Wu N."/>
        </authorList>
    </citation>
    <scope>NUCLEOTIDE SEQUENCE [LARGE SCALE GENOMIC DNA]</scope>
    <source>
        <strain evidence="3 4">DSL-7</strain>
    </source>
</reference>
<organism evidence="3 4">
    <name type="scientific">Vibrio chanodichtyis</name>
    <dbReference type="NCBI Taxonomy" id="3027932"/>
    <lineage>
        <taxon>Bacteria</taxon>
        <taxon>Pseudomonadati</taxon>
        <taxon>Pseudomonadota</taxon>
        <taxon>Gammaproteobacteria</taxon>
        <taxon>Vibrionales</taxon>
        <taxon>Vibrionaceae</taxon>
        <taxon>Vibrio</taxon>
    </lineage>
</organism>
<keyword evidence="1" id="KW-0378">Hydrolase</keyword>
<dbReference type="Pfam" id="PF22666">
    <property type="entry name" value="Glyco_hydro_2_N2"/>
    <property type="match status" value="1"/>
</dbReference>
<accession>A0ABT5V637</accession>
<feature type="domain" description="Beta-mannosidase-like galactose-binding" evidence="2">
    <location>
        <begin position="43"/>
        <end position="118"/>
    </location>
</feature>